<dbReference type="PANTHER" id="PTHR11228:SF7">
    <property type="entry name" value="PQQA PEPTIDE CYCLASE"/>
    <property type="match status" value="1"/>
</dbReference>
<name>A0A5M9WQR5_PAEAM</name>
<dbReference type="SUPFAM" id="SSF102114">
    <property type="entry name" value="Radical SAM enzymes"/>
    <property type="match status" value="1"/>
</dbReference>
<dbReference type="PANTHER" id="PTHR11228">
    <property type="entry name" value="RADICAL SAM DOMAIN PROTEIN"/>
    <property type="match status" value="1"/>
</dbReference>
<evidence type="ECO:0000256" key="2">
    <source>
        <dbReference type="ARBA" id="ARBA00022723"/>
    </source>
</evidence>
<feature type="domain" description="Radical SAM core" evidence="5">
    <location>
        <begin position="109"/>
        <end position="274"/>
    </location>
</feature>
<dbReference type="InterPro" id="IPR023885">
    <property type="entry name" value="4Fe4S-binding_SPASM_dom"/>
</dbReference>
<evidence type="ECO:0000259" key="6">
    <source>
        <dbReference type="Pfam" id="PF13186"/>
    </source>
</evidence>
<dbReference type="GO" id="GO:0046872">
    <property type="term" value="F:metal ion binding"/>
    <property type="evidence" value="ECO:0007669"/>
    <property type="project" value="UniProtKB-KW"/>
</dbReference>
<dbReference type="EMBL" id="RIAS01000003">
    <property type="protein sequence ID" value="KAA8783902.1"/>
    <property type="molecule type" value="Genomic_DNA"/>
</dbReference>
<gene>
    <name evidence="7" type="ORF">EC604_08585</name>
</gene>
<evidence type="ECO:0000256" key="3">
    <source>
        <dbReference type="ARBA" id="ARBA00023004"/>
    </source>
</evidence>
<evidence type="ECO:0000256" key="1">
    <source>
        <dbReference type="ARBA" id="ARBA00022691"/>
    </source>
</evidence>
<comment type="caution">
    <text evidence="7">The sequence shown here is derived from an EMBL/GenBank/DDBJ whole genome shotgun (WGS) entry which is preliminary data.</text>
</comment>
<dbReference type="Gene3D" id="3.20.20.70">
    <property type="entry name" value="Aldolase class I"/>
    <property type="match status" value="1"/>
</dbReference>
<dbReference type="CDD" id="cd01335">
    <property type="entry name" value="Radical_SAM"/>
    <property type="match status" value="1"/>
</dbReference>
<accession>A0A5M9WQR5</accession>
<dbReference type="GO" id="GO:0003824">
    <property type="term" value="F:catalytic activity"/>
    <property type="evidence" value="ECO:0007669"/>
    <property type="project" value="InterPro"/>
</dbReference>
<dbReference type="InterPro" id="IPR050377">
    <property type="entry name" value="Radical_SAM_PqqE_MftC-like"/>
</dbReference>
<reference evidence="7 8" key="1">
    <citation type="journal article" date="2019" name="J. Ind. Microbiol. Biotechnol.">
        <title>Paenibacillus amylolyticus 27C64 has a diverse set of carbohydrate-active enzymes and complete pectin deconstruction system.</title>
        <authorList>
            <person name="Keggi C."/>
            <person name="Doran-Peterson J."/>
        </authorList>
    </citation>
    <scope>NUCLEOTIDE SEQUENCE [LARGE SCALE GENOMIC DNA]</scope>
    <source>
        <strain evidence="7 8">27C64</strain>
    </source>
</reference>
<organism evidence="7 8">
    <name type="scientific">Paenibacillus amylolyticus</name>
    <dbReference type="NCBI Taxonomy" id="1451"/>
    <lineage>
        <taxon>Bacteria</taxon>
        <taxon>Bacillati</taxon>
        <taxon>Bacillota</taxon>
        <taxon>Bacilli</taxon>
        <taxon>Bacillales</taxon>
        <taxon>Paenibacillaceae</taxon>
        <taxon>Paenibacillus</taxon>
    </lineage>
</organism>
<dbReference type="InterPro" id="IPR013785">
    <property type="entry name" value="Aldolase_TIM"/>
</dbReference>
<keyword evidence="2" id="KW-0479">Metal-binding</keyword>
<sequence length="419" mass="48221">MEVSNVYFKTGSHCYIVQGERQASLYDLSENNMLRISPADASMLLELNRGVPVEEVDNINYILLSQLIEQGMGSYYSHNAYIEKVRFGLPPSIRDFAKNRVRISNLYLNINDECNLECSFCNTDSMVHRMTGCKRYGGFSQDNLMEEKDYRIVLQQSHKMGCRSLHIIGGEPLLKWELLSVILAEARQLGYSNIFIYTNLMDTGELNWEELSGVSLVIHTSSHNQDLTNRMIENHPDFSNFYENMNKLKKTGISFYFNVVLNKMNYIFREEIVDYYKHFNPLGMQLSFIHEIGDDPVYNELLFSDKGAQSCFTDLSFFHNVDFHPCLNGKLSVFRNGDVSVCPMMRNETIGNVLKDSFKRIADQRDYQEYWTYTLDRVDSCRSCSSRYACSDCRAIESSAGGSLSSKVYCKQALKESLV</sequence>
<dbReference type="GO" id="GO:0051536">
    <property type="term" value="F:iron-sulfur cluster binding"/>
    <property type="evidence" value="ECO:0007669"/>
    <property type="project" value="UniProtKB-KW"/>
</dbReference>
<evidence type="ECO:0000259" key="5">
    <source>
        <dbReference type="Pfam" id="PF04055"/>
    </source>
</evidence>
<dbReference type="InterPro" id="IPR058240">
    <property type="entry name" value="rSAM_sf"/>
</dbReference>
<dbReference type="AlphaFoldDB" id="A0A5M9WQR5"/>
<feature type="domain" description="4Fe4S-binding SPASM" evidence="6">
    <location>
        <begin position="328"/>
        <end position="384"/>
    </location>
</feature>
<dbReference type="Pfam" id="PF04055">
    <property type="entry name" value="Radical_SAM"/>
    <property type="match status" value="1"/>
</dbReference>
<dbReference type="InterPro" id="IPR007197">
    <property type="entry name" value="rSAM"/>
</dbReference>
<evidence type="ECO:0000313" key="7">
    <source>
        <dbReference type="EMBL" id="KAA8783902.1"/>
    </source>
</evidence>
<dbReference type="Pfam" id="PF13186">
    <property type="entry name" value="SPASM"/>
    <property type="match status" value="1"/>
</dbReference>
<protein>
    <submittedName>
        <fullName evidence="7">Radical SAM protein</fullName>
    </submittedName>
</protein>
<dbReference type="SFLD" id="SFLDS00029">
    <property type="entry name" value="Radical_SAM"/>
    <property type="match status" value="1"/>
</dbReference>
<keyword evidence="1" id="KW-0949">S-adenosyl-L-methionine</keyword>
<dbReference type="Proteomes" id="UP000323664">
    <property type="component" value="Unassembled WGS sequence"/>
</dbReference>
<keyword evidence="4" id="KW-0411">Iron-sulfur</keyword>
<evidence type="ECO:0000313" key="8">
    <source>
        <dbReference type="Proteomes" id="UP000323664"/>
    </source>
</evidence>
<proteinExistence type="predicted"/>
<evidence type="ECO:0000256" key="4">
    <source>
        <dbReference type="ARBA" id="ARBA00023014"/>
    </source>
</evidence>
<dbReference type="SFLD" id="SFLDG01067">
    <property type="entry name" value="SPASM/twitch_domain_containing"/>
    <property type="match status" value="1"/>
</dbReference>
<keyword evidence="3" id="KW-0408">Iron</keyword>